<evidence type="ECO:0000313" key="4">
    <source>
        <dbReference type="Proteomes" id="UP000015453"/>
    </source>
</evidence>
<dbReference type="AlphaFoldDB" id="S8DR14"/>
<dbReference type="EMBL" id="AUSU01004179">
    <property type="protein sequence ID" value="EPS65523.1"/>
    <property type="molecule type" value="Genomic_DNA"/>
</dbReference>
<feature type="non-terminal residue" evidence="3">
    <location>
        <position position="1"/>
    </location>
</feature>
<accession>S8DR14</accession>
<keyword evidence="4" id="KW-1185">Reference proteome</keyword>
<dbReference type="Proteomes" id="UP000015453">
    <property type="component" value="Unassembled WGS sequence"/>
</dbReference>
<sequence>KPRLLFSILFVMIFSLLISSPESRKLPGVSTPNEGFFVEKFPMGRRGNEEKPDVHRVPFDDRNLRSVPSPGIGH</sequence>
<feature type="signal peptide" evidence="2">
    <location>
        <begin position="1"/>
        <end position="19"/>
    </location>
</feature>
<protein>
    <submittedName>
        <fullName evidence="3">Uncharacterized protein</fullName>
    </submittedName>
</protein>
<reference evidence="3 4" key="1">
    <citation type="journal article" date="2013" name="BMC Genomics">
        <title>The miniature genome of a carnivorous plant Genlisea aurea contains a low number of genes and short non-coding sequences.</title>
        <authorList>
            <person name="Leushkin E.V."/>
            <person name="Sutormin R.A."/>
            <person name="Nabieva E.R."/>
            <person name="Penin A.A."/>
            <person name="Kondrashov A.S."/>
            <person name="Logacheva M.D."/>
        </authorList>
    </citation>
    <scope>NUCLEOTIDE SEQUENCE [LARGE SCALE GENOMIC DNA]</scope>
</reference>
<keyword evidence="2" id="KW-0732">Signal</keyword>
<evidence type="ECO:0000313" key="3">
    <source>
        <dbReference type="EMBL" id="EPS65523.1"/>
    </source>
</evidence>
<feature type="chain" id="PRO_5004562462" evidence="2">
    <location>
        <begin position="20"/>
        <end position="74"/>
    </location>
</feature>
<name>S8DR14_9LAMI</name>
<feature type="region of interest" description="Disordered" evidence="1">
    <location>
        <begin position="47"/>
        <end position="74"/>
    </location>
</feature>
<proteinExistence type="predicted"/>
<organism evidence="3 4">
    <name type="scientific">Genlisea aurea</name>
    <dbReference type="NCBI Taxonomy" id="192259"/>
    <lineage>
        <taxon>Eukaryota</taxon>
        <taxon>Viridiplantae</taxon>
        <taxon>Streptophyta</taxon>
        <taxon>Embryophyta</taxon>
        <taxon>Tracheophyta</taxon>
        <taxon>Spermatophyta</taxon>
        <taxon>Magnoliopsida</taxon>
        <taxon>eudicotyledons</taxon>
        <taxon>Gunneridae</taxon>
        <taxon>Pentapetalae</taxon>
        <taxon>asterids</taxon>
        <taxon>lamiids</taxon>
        <taxon>Lamiales</taxon>
        <taxon>Lentibulariaceae</taxon>
        <taxon>Genlisea</taxon>
    </lineage>
</organism>
<evidence type="ECO:0000256" key="1">
    <source>
        <dbReference type="SAM" id="MobiDB-lite"/>
    </source>
</evidence>
<feature type="compositionally biased region" description="Basic and acidic residues" evidence="1">
    <location>
        <begin position="47"/>
        <end position="64"/>
    </location>
</feature>
<evidence type="ECO:0000256" key="2">
    <source>
        <dbReference type="SAM" id="SignalP"/>
    </source>
</evidence>
<gene>
    <name evidence="3" type="ORF">M569_09254</name>
</gene>
<comment type="caution">
    <text evidence="3">The sequence shown here is derived from an EMBL/GenBank/DDBJ whole genome shotgun (WGS) entry which is preliminary data.</text>
</comment>